<evidence type="ECO:0000256" key="5">
    <source>
        <dbReference type="ARBA" id="ARBA00022679"/>
    </source>
</evidence>
<dbReference type="EC" id="2.1.1.63" evidence="3"/>
<keyword evidence="8" id="KW-0804">Transcription</keyword>
<keyword evidence="5 12" id="KW-0808">Transferase</keyword>
<dbReference type="CDD" id="cd06445">
    <property type="entry name" value="ATase"/>
    <property type="match status" value="1"/>
</dbReference>
<protein>
    <recommendedName>
        <fullName evidence="3">methylated-DNA--[protein]-cysteine S-methyltransferase</fullName>
        <ecNumber evidence="3">2.1.1.63</ecNumber>
    </recommendedName>
</protein>
<evidence type="ECO:0000256" key="1">
    <source>
        <dbReference type="ARBA" id="ARBA00001286"/>
    </source>
</evidence>
<dbReference type="AlphaFoldDB" id="Q1YF32"/>
<dbReference type="Gene3D" id="3.30.160.70">
    <property type="entry name" value="Methylated DNA-protein cysteine methyltransferase domain"/>
    <property type="match status" value="1"/>
</dbReference>
<sequence length="328" mass="35179">MSENGWRTPPVEAMIGQQGRIAMLSIAPDTVRTDPVVITPSASQESLGDYETVRRAIEFISTHYSEQPSLGEIAAALGRSEEALTAVFRRWAGLTPKAFLQAVTMDHARRLLDGGASLLDAAFEVGLSGPSRLHDLFVKHEAQSPGAYKAKGAGIAFDYGFHATPFGLALVVATERGLAGIGFAEPGDGGEAAALDDMRRRWPKASFRLAPDRTASLARRIFEPGHWQSERPLRVVLIGTDFEIRVWETLLTIPVGQATTYASVAGRIGAPKAARAVGAAVGRNPISFVVPCHRVVGKSGALTGYHWGITRKRAMLGWESGLLARDNG</sequence>
<dbReference type="InterPro" id="IPR036631">
    <property type="entry name" value="MGMT_N_sf"/>
</dbReference>
<dbReference type="SUPFAM" id="SSF53155">
    <property type="entry name" value="Methylated DNA-protein cysteine methyltransferase domain"/>
    <property type="match status" value="1"/>
</dbReference>
<dbReference type="Gene3D" id="1.10.10.10">
    <property type="entry name" value="Winged helix-like DNA-binding domain superfamily/Winged helix DNA-binding domain"/>
    <property type="match status" value="1"/>
</dbReference>
<evidence type="ECO:0000256" key="6">
    <source>
        <dbReference type="ARBA" id="ARBA00022763"/>
    </source>
</evidence>
<comment type="catalytic activity">
    <reaction evidence="1">
        <text>a 4-O-methyl-thymidine in DNA + L-cysteinyl-[protein] = a thymidine in DNA + S-methyl-L-cysteinyl-[protein]</text>
        <dbReference type="Rhea" id="RHEA:53428"/>
        <dbReference type="Rhea" id="RHEA-COMP:10131"/>
        <dbReference type="Rhea" id="RHEA-COMP:10132"/>
        <dbReference type="Rhea" id="RHEA-COMP:13555"/>
        <dbReference type="Rhea" id="RHEA-COMP:13556"/>
        <dbReference type="ChEBI" id="CHEBI:29950"/>
        <dbReference type="ChEBI" id="CHEBI:82612"/>
        <dbReference type="ChEBI" id="CHEBI:137386"/>
        <dbReference type="ChEBI" id="CHEBI:137387"/>
        <dbReference type="EC" id="2.1.1.63"/>
    </reaction>
</comment>
<keyword evidence="7" id="KW-0805">Transcription regulation</keyword>
<dbReference type="HOGENOM" id="CLU_000445_52_0_5"/>
<dbReference type="Proteomes" id="UP000000321">
    <property type="component" value="Unassembled WGS sequence"/>
</dbReference>
<dbReference type="PANTHER" id="PTHR10815">
    <property type="entry name" value="METHYLATED-DNA--PROTEIN-CYSTEINE METHYLTRANSFERASE"/>
    <property type="match status" value="1"/>
</dbReference>
<dbReference type="FunFam" id="1.10.10.10:FF:000214">
    <property type="entry name" value="Methylated-DNA--protein-cysteine methyltransferase"/>
    <property type="match status" value="1"/>
</dbReference>
<dbReference type="Pfam" id="PF01035">
    <property type="entry name" value="DNA_binding_1"/>
    <property type="match status" value="1"/>
</dbReference>
<dbReference type="InterPro" id="IPR001497">
    <property type="entry name" value="MethylDNA_cys_MeTrfase_AS"/>
</dbReference>
<evidence type="ECO:0000313" key="13">
    <source>
        <dbReference type="Proteomes" id="UP000000321"/>
    </source>
</evidence>
<dbReference type="GO" id="GO:0043565">
    <property type="term" value="F:sequence-specific DNA binding"/>
    <property type="evidence" value="ECO:0007669"/>
    <property type="project" value="InterPro"/>
</dbReference>
<dbReference type="InterPro" id="IPR036217">
    <property type="entry name" value="MethylDNA_cys_MeTrfase_DNAb"/>
</dbReference>
<organism evidence="12 13">
    <name type="scientific">Aurantimonas manganoxydans (strain ATCC BAA-1229 / DSM 21871 / SI85-9A1)</name>
    <dbReference type="NCBI Taxonomy" id="287752"/>
    <lineage>
        <taxon>Bacteria</taxon>
        <taxon>Pseudomonadati</taxon>
        <taxon>Pseudomonadota</taxon>
        <taxon>Alphaproteobacteria</taxon>
        <taxon>Hyphomicrobiales</taxon>
        <taxon>Aurantimonadaceae</taxon>
        <taxon>Aurantimonas</taxon>
    </lineage>
</organism>
<proteinExistence type="inferred from homology"/>
<evidence type="ECO:0000256" key="7">
    <source>
        <dbReference type="ARBA" id="ARBA00023015"/>
    </source>
</evidence>
<dbReference type="InterPro" id="IPR009057">
    <property type="entry name" value="Homeodomain-like_sf"/>
</dbReference>
<evidence type="ECO:0000313" key="12">
    <source>
        <dbReference type="EMBL" id="EAS48713.1"/>
    </source>
</evidence>
<dbReference type="BioCyc" id="AURANTIMONAS:SI859A1_03349-MONOMER"/>
<evidence type="ECO:0000259" key="11">
    <source>
        <dbReference type="PROSITE" id="PS01124"/>
    </source>
</evidence>
<evidence type="ECO:0000256" key="4">
    <source>
        <dbReference type="ARBA" id="ARBA00022603"/>
    </source>
</evidence>
<dbReference type="Pfam" id="PF12833">
    <property type="entry name" value="HTH_18"/>
    <property type="match status" value="1"/>
</dbReference>
<keyword evidence="6" id="KW-0227">DNA damage</keyword>
<keyword evidence="9" id="KW-0234">DNA repair</keyword>
<evidence type="ECO:0000256" key="3">
    <source>
        <dbReference type="ARBA" id="ARBA00011918"/>
    </source>
</evidence>
<keyword evidence="4 12" id="KW-0489">Methyltransferase</keyword>
<dbReference type="GO" id="GO:0006281">
    <property type="term" value="P:DNA repair"/>
    <property type="evidence" value="ECO:0007669"/>
    <property type="project" value="UniProtKB-KW"/>
</dbReference>
<dbReference type="SUPFAM" id="SSF46767">
    <property type="entry name" value="Methylated DNA-protein cysteine methyltransferase, C-terminal domain"/>
    <property type="match status" value="1"/>
</dbReference>
<dbReference type="SMART" id="SM00342">
    <property type="entry name" value="HTH_ARAC"/>
    <property type="match status" value="1"/>
</dbReference>
<feature type="domain" description="HTH araC/xylS-type" evidence="11">
    <location>
        <begin position="54"/>
        <end position="151"/>
    </location>
</feature>
<dbReference type="PROSITE" id="PS01124">
    <property type="entry name" value="HTH_ARAC_FAMILY_2"/>
    <property type="match status" value="1"/>
</dbReference>
<accession>Q1YF32</accession>
<keyword evidence="13" id="KW-1185">Reference proteome</keyword>
<dbReference type="GO" id="GO:0003908">
    <property type="term" value="F:methylated-DNA-[protein]-cysteine S-methyltransferase activity"/>
    <property type="evidence" value="ECO:0007669"/>
    <property type="project" value="UniProtKB-EC"/>
</dbReference>
<dbReference type="SUPFAM" id="SSF46689">
    <property type="entry name" value="Homeodomain-like"/>
    <property type="match status" value="1"/>
</dbReference>
<dbReference type="GO" id="GO:0032259">
    <property type="term" value="P:methylation"/>
    <property type="evidence" value="ECO:0007669"/>
    <property type="project" value="UniProtKB-KW"/>
</dbReference>
<comment type="caution">
    <text evidence="12">The sequence shown here is derived from an EMBL/GenBank/DDBJ whole genome shotgun (WGS) entry which is preliminary data.</text>
</comment>
<name>Q1YF32_AURMS</name>
<comment type="similarity">
    <text evidence="2">Belongs to the MGMT family.</text>
</comment>
<dbReference type="NCBIfam" id="TIGR00589">
    <property type="entry name" value="ogt"/>
    <property type="match status" value="1"/>
</dbReference>
<dbReference type="PANTHER" id="PTHR10815:SF13">
    <property type="entry name" value="METHYLATED-DNA--PROTEIN-CYSTEINE METHYLTRANSFERASE"/>
    <property type="match status" value="1"/>
</dbReference>
<evidence type="ECO:0000256" key="8">
    <source>
        <dbReference type="ARBA" id="ARBA00023163"/>
    </source>
</evidence>
<dbReference type="GO" id="GO:0003700">
    <property type="term" value="F:DNA-binding transcription factor activity"/>
    <property type="evidence" value="ECO:0007669"/>
    <property type="project" value="InterPro"/>
</dbReference>
<dbReference type="InterPro" id="IPR014048">
    <property type="entry name" value="MethylDNA_cys_MeTrfase_DNA-bd"/>
</dbReference>
<dbReference type="EMBL" id="AAPJ01000007">
    <property type="protein sequence ID" value="EAS48713.1"/>
    <property type="molecule type" value="Genomic_DNA"/>
</dbReference>
<reference evidence="12 13" key="1">
    <citation type="journal article" date="2008" name="Appl. Environ. Microbiol.">
        <title>Genomic insights into Mn(II) oxidation by the marine alphaproteobacterium Aurantimonas sp. strain SI85-9A1.</title>
        <authorList>
            <person name="Dick G.J."/>
            <person name="Podell S."/>
            <person name="Johnson H.A."/>
            <person name="Rivera-Espinoza Y."/>
            <person name="Bernier-Latmani R."/>
            <person name="McCarthy J.K."/>
            <person name="Torpey J.W."/>
            <person name="Clement B.G."/>
            <person name="Gaasterland T."/>
            <person name="Tebo B.M."/>
        </authorList>
    </citation>
    <scope>NUCLEOTIDE SEQUENCE [LARGE SCALE GENOMIC DNA]</scope>
    <source>
        <strain evidence="12 13">SI85-9A1</strain>
    </source>
</reference>
<dbReference type="InterPro" id="IPR036388">
    <property type="entry name" value="WH-like_DNA-bd_sf"/>
</dbReference>
<dbReference type="InterPro" id="IPR018060">
    <property type="entry name" value="HTH_AraC"/>
</dbReference>
<evidence type="ECO:0000256" key="2">
    <source>
        <dbReference type="ARBA" id="ARBA00008711"/>
    </source>
</evidence>
<gene>
    <name evidence="12" type="ORF">SI859A1_03349</name>
</gene>
<evidence type="ECO:0000256" key="9">
    <source>
        <dbReference type="ARBA" id="ARBA00023204"/>
    </source>
</evidence>
<dbReference type="Gene3D" id="1.10.10.60">
    <property type="entry name" value="Homeodomain-like"/>
    <property type="match status" value="1"/>
</dbReference>
<comment type="catalytic activity">
    <reaction evidence="10">
        <text>a 6-O-methyl-2'-deoxyguanosine in DNA + L-cysteinyl-[protein] = S-methyl-L-cysteinyl-[protein] + a 2'-deoxyguanosine in DNA</text>
        <dbReference type="Rhea" id="RHEA:24000"/>
        <dbReference type="Rhea" id="RHEA-COMP:10131"/>
        <dbReference type="Rhea" id="RHEA-COMP:10132"/>
        <dbReference type="Rhea" id="RHEA-COMP:11367"/>
        <dbReference type="Rhea" id="RHEA-COMP:11368"/>
        <dbReference type="ChEBI" id="CHEBI:29950"/>
        <dbReference type="ChEBI" id="CHEBI:82612"/>
        <dbReference type="ChEBI" id="CHEBI:85445"/>
        <dbReference type="ChEBI" id="CHEBI:85448"/>
        <dbReference type="EC" id="2.1.1.63"/>
    </reaction>
</comment>
<evidence type="ECO:0000256" key="10">
    <source>
        <dbReference type="ARBA" id="ARBA00049348"/>
    </source>
</evidence>
<dbReference type="PROSITE" id="PS00374">
    <property type="entry name" value="MGMT"/>
    <property type="match status" value="1"/>
</dbReference>